<sequence length="96" mass="10373">MWLLAVLLAFAQQLSATHVFEHTADWQQQASSQHTKSTLKVCGVCLALSGMHNAVGSSPLVFSPTQAVQQWFSVAGLSHSPLFVSHYQSRAPPVLA</sequence>
<organism evidence="1 2">
    <name type="scientific">Limnobacter litoralis</name>
    <dbReference type="NCBI Taxonomy" id="481366"/>
    <lineage>
        <taxon>Bacteria</taxon>
        <taxon>Pseudomonadati</taxon>
        <taxon>Pseudomonadota</taxon>
        <taxon>Betaproteobacteria</taxon>
        <taxon>Burkholderiales</taxon>
        <taxon>Burkholderiaceae</taxon>
        <taxon>Limnobacter</taxon>
    </lineage>
</organism>
<dbReference type="EMBL" id="BSOJ01000015">
    <property type="protein sequence ID" value="GLR26457.1"/>
    <property type="molecule type" value="Genomic_DNA"/>
</dbReference>
<name>A0ABQ5YQV1_9BURK</name>
<evidence type="ECO:0008006" key="3">
    <source>
        <dbReference type="Google" id="ProtNLM"/>
    </source>
</evidence>
<comment type="caution">
    <text evidence="1">The sequence shown here is derived from an EMBL/GenBank/DDBJ whole genome shotgun (WGS) entry which is preliminary data.</text>
</comment>
<reference evidence="2" key="1">
    <citation type="journal article" date="2019" name="Int. J. Syst. Evol. Microbiol.">
        <title>The Global Catalogue of Microorganisms (GCM) 10K type strain sequencing project: providing services to taxonomists for standard genome sequencing and annotation.</title>
        <authorList>
            <consortium name="The Broad Institute Genomics Platform"/>
            <consortium name="The Broad Institute Genome Sequencing Center for Infectious Disease"/>
            <person name="Wu L."/>
            <person name="Ma J."/>
        </authorList>
    </citation>
    <scope>NUCLEOTIDE SEQUENCE [LARGE SCALE GENOMIC DNA]</scope>
    <source>
        <strain evidence="2">NBRC 105857</strain>
    </source>
</reference>
<protein>
    <recommendedName>
        <fullName evidence="3">DUF2946 domain-containing protein</fullName>
    </recommendedName>
</protein>
<accession>A0ABQ5YQV1</accession>
<evidence type="ECO:0000313" key="1">
    <source>
        <dbReference type="EMBL" id="GLR26457.1"/>
    </source>
</evidence>
<evidence type="ECO:0000313" key="2">
    <source>
        <dbReference type="Proteomes" id="UP001156664"/>
    </source>
</evidence>
<gene>
    <name evidence="1" type="ORF">GCM10007875_15470</name>
</gene>
<dbReference type="Proteomes" id="UP001156664">
    <property type="component" value="Unassembled WGS sequence"/>
</dbReference>
<keyword evidence="2" id="KW-1185">Reference proteome</keyword>
<proteinExistence type="predicted"/>